<feature type="region of interest" description="Disordered" evidence="5">
    <location>
        <begin position="20"/>
        <end position="49"/>
    </location>
</feature>
<dbReference type="CDD" id="cd23767">
    <property type="entry name" value="IQCD"/>
    <property type="match status" value="1"/>
</dbReference>
<evidence type="ECO:0000256" key="4">
    <source>
        <dbReference type="ARBA" id="ARBA00045534"/>
    </source>
</evidence>
<dbReference type="OrthoDB" id="1101566at2759"/>
<evidence type="ECO:0000259" key="6">
    <source>
        <dbReference type="Pfam" id="PF13178"/>
    </source>
</evidence>
<name>A0A8M8V555_SESIN</name>
<dbReference type="PANTHER" id="PTHR32295:SF279">
    <property type="entry name" value="PROTEIN IQ-DOMAIN 31-LIKE"/>
    <property type="match status" value="1"/>
</dbReference>
<dbReference type="PANTHER" id="PTHR32295">
    <property type="entry name" value="IQ-DOMAIN 5-RELATED"/>
    <property type="match status" value="1"/>
</dbReference>
<keyword evidence="7" id="KW-1185">Reference proteome</keyword>
<dbReference type="Proteomes" id="UP000504604">
    <property type="component" value="Linkage group LG8"/>
</dbReference>
<organism evidence="7 8">
    <name type="scientific">Sesamum indicum</name>
    <name type="common">Oriental sesame</name>
    <name type="synonym">Sesamum orientale</name>
    <dbReference type="NCBI Taxonomy" id="4182"/>
    <lineage>
        <taxon>Eukaryota</taxon>
        <taxon>Viridiplantae</taxon>
        <taxon>Streptophyta</taxon>
        <taxon>Embryophyta</taxon>
        <taxon>Tracheophyta</taxon>
        <taxon>Spermatophyta</taxon>
        <taxon>Magnoliopsida</taxon>
        <taxon>eudicotyledons</taxon>
        <taxon>Gunneridae</taxon>
        <taxon>Pentapetalae</taxon>
        <taxon>asterids</taxon>
        <taxon>lamiids</taxon>
        <taxon>Lamiales</taxon>
        <taxon>Pedaliaceae</taxon>
        <taxon>Sesamum</taxon>
    </lineage>
</organism>
<evidence type="ECO:0000256" key="2">
    <source>
        <dbReference type="ARBA" id="ARBA00024341"/>
    </source>
</evidence>
<dbReference type="RefSeq" id="XP_020551459.1">
    <property type="nucleotide sequence ID" value="XM_020695800.1"/>
</dbReference>
<keyword evidence="1" id="KW-0112">Calmodulin-binding</keyword>
<dbReference type="InterPro" id="IPR027417">
    <property type="entry name" value="P-loop_NTPase"/>
</dbReference>
<evidence type="ECO:0000313" key="8">
    <source>
        <dbReference type="RefSeq" id="XP_020551459.1"/>
    </source>
</evidence>
<proteinExistence type="inferred from homology"/>
<dbReference type="AlphaFoldDB" id="A0A8M8V555"/>
<evidence type="ECO:0000256" key="1">
    <source>
        <dbReference type="ARBA" id="ARBA00022860"/>
    </source>
</evidence>
<gene>
    <name evidence="8" type="primary">LOC105167665</name>
</gene>
<dbReference type="Pfam" id="PF00612">
    <property type="entry name" value="IQ"/>
    <property type="match status" value="2"/>
</dbReference>
<evidence type="ECO:0000256" key="5">
    <source>
        <dbReference type="SAM" id="MobiDB-lite"/>
    </source>
</evidence>
<dbReference type="SMART" id="SM00015">
    <property type="entry name" value="IQ"/>
    <property type="match status" value="2"/>
</dbReference>
<comment type="subunit">
    <text evidence="3">Binds to multiple calmodulin (CaM) in the presence of Ca(2+) and CaM-like proteins.</text>
</comment>
<evidence type="ECO:0000313" key="7">
    <source>
        <dbReference type="Proteomes" id="UP000504604"/>
    </source>
</evidence>
<feature type="region of interest" description="Disordered" evidence="5">
    <location>
        <begin position="442"/>
        <end position="567"/>
    </location>
</feature>
<dbReference type="InterPro" id="IPR025064">
    <property type="entry name" value="DUF4005"/>
</dbReference>
<feature type="compositionally biased region" description="Polar residues" evidence="5">
    <location>
        <begin position="360"/>
        <end position="374"/>
    </location>
</feature>
<accession>A0A8M8V555</accession>
<feature type="compositionally biased region" description="Basic and acidic residues" evidence="5">
    <location>
        <begin position="442"/>
        <end position="458"/>
    </location>
</feature>
<comment type="function">
    <text evidence="4">May be involved in cooperative interactions with calmodulins or calmodulin-like proteins. Recruits calmodulin proteins to microtubules, thus being a potential scaffold in cellular signaling and trafficking. May associate with nucleic acids and regulate gene expression at the transcriptional or post-transcriptional level.</text>
</comment>
<feature type="compositionally biased region" description="Polar residues" evidence="5">
    <location>
        <begin position="316"/>
        <end position="326"/>
    </location>
</feature>
<dbReference type="Pfam" id="PF13178">
    <property type="entry name" value="DUF4005"/>
    <property type="match status" value="1"/>
</dbReference>
<feature type="domain" description="DUF4005" evidence="6">
    <location>
        <begin position="458"/>
        <end position="540"/>
    </location>
</feature>
<dbReference type="GO" id="GO:0005516">
    <property type="term" value="F:calmodulin binding"/>
    <property type="evidence" value="ECO:0007669"/>
    <property type="project" value="UniProtKB-KW"/>
</dbReference>
<feature type="region of interest" description="Disordered" evidence="5">
    <location>
        <begin position="260"/>
        <end position="380"/>
    </location>
</feature>
<sequence>MGKSPGRWIKTVLFGKKHSKSNLSKNVTSDKKAPAKTPAEDLGENSPVISDPCQVTDKGPENVELEKGTSGVLSSTVASLPVNQDLESHSNFVPVQVSDAEMLRQGQAARKAQAAFRGYLARRAFRALKGIIRLQALIRGHLVRRQAVATLRCMQAVVKIQALARGRRVRLSDSMHEGHKKYNVGKLQDAEQVDLGANSIVGSEKLATNAYVHKLVLSLPTAMPLSLQYDLAEPNSAWNWLERWSLSCFWEPPARPRKVLNVKPQKKQNGSQIVENDAGKSKRTIRKASSSANGDNGALGSLEMDKPKRNPRKVTSHQTESVQDLPQNELERVKRNLRKVSASATAAASKKSEMEPEKPQPQTNGKTMLNSTAPEVSGPGKIISTEKPADSDVVVDKLALLEAPQETMTTVEPVDVLHDDHPLVETRSLENGDKMESNQFLHEELSSKEDESGKENQKIRKRRSLPAKQEYTENISQNTASLPSYMAATESAKAKLRAQGSSKFSEDGAEHGYVRRHSLPASTNGKLSSLSPRIQKPVQANGKGGGKTNRSMSSSRDDKVLQPGWRR</sequence>
<reference evidence="8" key="1">
    <citation type="submission" date="2025-08" db="UniProtKB">
        <authorList>
            <consortium name="RefSeq"/>
        </authorList>
    </citation>
    <scope>IDENTIFICATION</scope>
</reference>
<feature type="compositionally biased region" description="Polar residues" evidence="5">
    <location>
        <begin position="472"/>
        <end position="482"/>
    </location>
</feature>
<dbReference type="InterPro" id="IPR000048">
    <property type="entry name" value="IQ_motif_EF-hand-BS"/>
</dbReference>
<protein>
    <submittedName>
        <fullName evidence="8">Protein IQ-DOMAIN 31</fullName>
    </submittedName>
</protein>
<dbReference type="GeneID" id="105167665"/>
<feature type="compositionally biased region" description="Polar residues" evidence="5">
    <location>
        <begin position="520"/>
        <end position="532"/>
    </location>
</feature>
<comment type="similarity">
    <text evidence="2">Belongs to the IQD family.</text>
</comment>
<dbReference type="PROSITE" id="PS50096">
    <property type="entry name" value="IQ"/>
    <property type="match status" value="3"/>
</dbReference>
<feature type="compositionally biased region" description="Basic and acidic residues" evidence="5">
    <location>
        <begin position="504"/>
        <end position="513"/>
    </location>
</feature>
<dbReference type="KEGG" id="sind:105167665"/>
<dbReference type="SUPFAM" id="SSF52540">
    <property type="entry name" value="P-loop containing nucleoside triphosphate hydrolases"/>
    <property type="match status" value="1"/>
</dbReference>
<evidence type="ECO:0000256" key="3">
    <source>
        <dbReference type="ARBA" id="ARBA00024378"/>
    </source>
</evidence>